<proteinExistence type="inferred from homology"/>
<evidence type="ECO:0000259" key="11">
    <source>
        <dbReference type="Pfam" id="PF03033"/>
    </source>
</evidence>
<dbReference type="CDD" id="cd03785">
    <property type="entry name" value="GT28_MurG"/>
    <property type="match status" value="1"/>
</dbReference>
<evidence type="ECO:0000256" key="8">
    <source>
        <dbReference type="ARBA" id="ARBA00023306"/>
    </source>
</evidence>
<evidence type="ECO:0000256" key="1">
    <source>
        <dbReference type="ARBA" id="ARBA00022475"/>
    </source>
</evidence>
<keyword evidence="6 10" id="KW-0573">Peptidoglycan synthesis</keyword>
<evidence type="ECO:0000256" key="10">
    <source>
        <dbReference type="HAMAP-Rule" id="MF_00033"/>
    </source>
</evidence>
<gene>
    <name evidence="10 13" type="primary">murG</name>
    <name evidence="13" type="ORF">ACFOSV_04595</name>
</gene>
<comment type="subcellular location">
    <subcellularLocation>
        <location evidence="10">Cell membrane</location>
        <topology evidence="10">Peripheral membrane protein</topology>
        <orientation evidence="10">Cytoplasmic side</orientation>
    </subcellularLocation>
</comment>
<organism evidence="13 14">
    <name type="scientific">Algoriphagus namhaensis</name>
    <dbReference type="NCBI Taxonomy" id="915353"/>
    <lineage>
        <taxon>Bacteria</taxon>
        <taxon>Pseudomonadati</taxon>
        <taxon>Bacteroidota</taxon>
        <taxon>Cytophagia</taxon>
        <taxon>Cytophagales</taxon>
        <taxon>Cyclobacteriaceae</taxon>
        <taxon>Algoriphagus</taxon>
    </lineage>
</organism>
<dbReference type="EMBL" id="JBHRZS010000006">
    <property type="protein sequence ID" value="MFC3879437.1"/>
    <property type="molecule type" value="Genomic_DNA"/>
</dbReference>
<dbReference type="NCBIfam" id="TIGR01133">
    <property type="entry name" value="murG"/>
    <property type="match status" value="1"/>
</dbReference>
<dbReference type="InterPro" id="IPR004276">
    <property type="entry name" value="GlycoTrans_28_N"/>
</dbReference>
<comment type="pathway">
    <text evidence="10">Cell wall biogenesis; peptidoglycan biosynthesis.</text>
</comment>
<dbReference type="Pfam" id="PF04101">
    <property type="entry name" value="Glyco_tran_28_C"/>
    <property type="match status" value="1"/>
</dbReference>
<evidence type="ECO:0000256" key="3">
    <source>
        <dbReference type="ARBA" id="ARBA00022676"/>
    </source>
</evidence>
<comment type="function">
    <text evidence="10">Cell wall formation. Catalyzes the transfer of a GlcNAc subunit on undecaprenyl-pyrophosphoryl-MurNAc-pentapeptide (lipid intermediate I) to form undecaprenyl-pyrophosphoryl-MurNAc-(pentapeptide)GlcNAc (lipid intermediate II).</text>
</comment>
<dbReference type="InterPro" id="IPR007235">
    <property type="entry name" value="Glyco_trans_28_C"/>
</dbReference>
<feature type="binding site" evidence="10">
    <location>
        <begin position="16"/>
        <end position="18"/>
    </location>
    <ligand>
        <name>UDP-N-acetyl-alpha-D-glucosamine</name>
        <dbReference type="ChEBI" id="CHEBI:57705"/>
    </ligand>
</feature>
<reference evidence="14" key="1">
    <citation type="journal article" date="2019" name="Int. J. Syst. Evol. Microbiol.">
        <title>The Global Catalogue of Microorganisms (GCM) 10K type strain sequencing project: providing services to taxonomists for standard genome sequencing and annotation.</title>
        <authorList>
            <consortium name="The Broad Institute Genomics Platform"/>
            <consortium name="The Broad Institute Genome Sequencing Center for Infectious Disease"/>
            <person name="Wu L."/>
            <person name="Ma J."/>
        </authorList>
    </citation>
    <scope>NUCLEOTIDE SEQUENCE [LARGE SCALE GENOMIC DNA]</scope>
    <source>
        <strain evidence="14">CCUG 60523</strain>
    </source>
</reference>
<feature type="binding site" evidence="10">
    <location>
        <position position="171"/>
    </location>
    <ligand>
        <name>UDP-N-acetyl-alpha-D-glucosamine</name>
        <dbReference type="ChEBI" id="CHEBI:57705"/>
    </ligand>
</feature>
<sequence length="368" mass="40174">MEKKSTYRLMISGGGTGGHIYPALAIANTWMELHPGSEILFVGAIGKMEMQKVPEAGYKIVGLPVAGLQRSLSKENLSFPIKLLKSIRQASKIIKDFMPDVVIGVGGYASGPVLYMAQRKGIPTLIQEQNSYAGLTNKLLSKKALKICVAYPDMEKFFPAEKIVYTGNPVRKDILELAGKREKALSHFGLEEGRKTVLILGGSLGARTLNQAVLKDINALNENYQVLWQCGKFYFKDMLQSLDGKGYNHIHLREFIRKMDLAYAAADVVVSRAGALSVSELSLVAKPVIFIPSPNVAEDHQTKNAMAYVQHDAAVLLKDADAVGALKDNLDQLLGDEERCIQLGKNLHALAKPNAANEICGEILRLVG</sequence>
<keyword evidence="3 10" id="KW-0328">Glycosyltransferase</keyword>
<dbReference type="Pfam" id="PF03033">
    <property type="entry name" value="Glyco_transf_28"/>
    <property type="match status" value="1"/>
</dbReference>
<keyword evidence="2 10" id="KW-0132">Cell division</keyword>
<dbReference type="SUPFAM" id="SSF53756">
    <property type="entry name" value="UDP-Glycosyltransferase/glycogen phosphorylase"/>
    <property type="match status" value="1"/>
</dbReference>
<evidence type="ECO:0000256" key="2">
    <source>
        <dbReference type="ARBA" id="ARBA00022618"/>
    </source>
</evidence>
<comment type="caution">
    <text evidence="13">The sequence shown here is derived from an EMBL/GenBank/DDBJ whole genome shotgun (WGS) entry which is preliminary data.</text>
</comment>
<dbReference type="EC" id="2.4.1.227" evidence="10"/>
<keyword evidence="7 10" id="KW-0472">Membrane</keyword>
<evidence type="ECO:0000259" key="12">
    <source>
        <dbReference type="Pfam" id="PF04101"/>
    </source>
</evidence>
<evidence type="ECO:0000313" key="14">
    <source>
        <dbReference type="Proteomes" id="UP001595805"/>
    </source>
</evidence>
<keyword evidence="14" id="KW-1185">Reference proteome</keyword>
<keyword evidence="9 10" id="KW-0961">Cell wall biogenesis/degradation</keyword>
<evidence type="ECO:0000256" key="5">
    <source>
        <dbReference type="ARBA" id="ARBA00022960"/>
    </source>
</evidence>
<comment type="catalytic activity">
    <reaction evidence="10">
        <text>di-trans,octa-cis-undecaprenyl diphospho-N-acetyl-alpha-D-muramoyl-L-alanyl-D-glutamyl-meso-2,6-diaminopimeloyl-D-alanyl-D-alanine + UDP-N-acetyl-alpha-D-glucosamine = di-trans,octa-cis-undecaprenyl diphospho-[N-acetyl-alpha-D-glucosaminyl-(1-&gt;4)]-N-acetyl-alpha-D-muramoyl-L-alanyl-D-glutamyl-meso-2,6-diaminopimeloyl-D-alanyl-D-alanine + UDP + H(+)</text>
        <dbReference type="Rhea" id="RHEA:31227"/>
        <dbReference type="ChEBI" id="CHEBI:15378"/>
        <dbReference type="ChEBI" id="CHEBI:57705"/>
        <dbReference type="ChEBI" id="CHEBI:58223"/>
        <dbReference type="ChEBI" id="CHEBI:61387"/>
        <dbReference type="ChEBI" id="CHEBI:61388"/>
        <dbReference type="EC" id="2.4.1.227"/>
    </reaction>
</comment>
<evidence type="ECO:0000313" key="13">
    <source>
        <dbReference type="EMBL" id="MFC3879437.1"/>
    </source>
</evidence>
<feature type="binding site" evidence="10">
    <location>
        <position position="256"/>
    </location>
    <ligand>
        <name>UDP-N-acetyl-alpha-D-glucosamine</name>
        <dbReference type="ChEBI" id="CHEBI:57705"/>
    </ligand>
</feature>
<dbReference type="InterPro" id="IPR006009">
    <property type="entry name" value="GlcNAc_MurG"/>
</dbReference>
<dbReference type="RefSeq" id="WP_377905296.1">
    <property type="nucleotide sequence ID" value="NZ_JBHRZS010000006.1"/>
</dbReference>
<comment type="similarity">
    <text evidence="10">Belongs to the glycosyltransferase 28 family. MurG subfamily.</text>
</comment>
<dbReference type="GO" id="GO:0016757">
    <property type="term" value="F:glycosyltransferase activity"/>
    <property type="evidence" value="ECO:0007669"/>
    <property type="project" value="UniProtKB-KW"/>
</dbReference>
<dbReference type="PANTHER" id="PTHR21015">
    <property type="entry name" value="UDP-N-ACETYLGLUCOSAMINE--N-ACETYLMURAMYL-(PENTAPEPTIDE) PYROPHOSPHORYL-UNDECAPRENOL N-ACETYLGLUCOSAMINE TRANSFERASE 1"/>
    <property type="match status" value="1"/>
</dbReference>
<keyword evidence="5 10" id="KW-0133">Cell shape</keyword>
<dbReference type="HAMAP" id="MF_00033">
    <property type="entry name" value="MurG"/>
    <property type="match status" value="1"/>
</dbReference>
<feature type="binding site" evidence="10">
    <location>
        <position position="203"/>
    </location>
    <ligand>
        <name>UDP-N-acetyl-alpha-D-glucosamine</name>
        <dbReference type="ChEBI" id="CHEBI:57705"/>
    </ligand>
</feature>
<feature type="domain" description="Glycosyltransferase family 28 N-terminal" evidence="11">
    <location>
        <begin position="10"/>
        <end position="147"/>
    </location>
</feature>
<feature type="binding site" evidence="10">
    <location>
        <begin position="275"/>
        <end position="280"/>
    </location>
    <ligand>
        <name>UDP-N-acetyl-alpha-D-glucosamine</name>
        <dbReference type="ChEBI" id="CHEBI:57705"/>
    </ligand>
</feature>
<dbReference type="Gene3D" id="3.40.50.2000">
    <property type="entry name" value="Glycogen Phosphorylase B"/>
    <property type="match status" value="2"/>
</dbReference>
<dbReference type="Proteomes" id="UP001595805">
    <property type="component" value="Unassembled WGS sequence"/>
</dbReference>
<feature type="binding site" evidence="10">
    <location>
        <position position="301"/>
    </location>
    <ligand>
        <name>UDP-N-acetyl-alpha-D-glucosamine</name>
        <dbReference type="ChEBI" id="CHEBI:57705"/>
    </ligand>
</feature>
<protein>
    <recommendedName>
        <fullName evidence="10">UDP-N-acetylglucosamine--N-acetylmuramyl-(pentapeptide) pyrophosphoryl-undecaprenol N-acetylglucosamine transferase</fullName>
        <ecNumber evidence="10">2.4.1.227</ecNumber>
    </recommendedName>
    <alternativeName>
        <fullName evidence="10">Undecaprenyl-PP-MurNAc-pentapeptide-UDPGlcNAc GlcNAc transferase</fullName>
    </alternativeName>
</protein>
<evidence type="ECO:0000256" key="9">
    <source>
        <dbReference type="ARBA" id="ARBA00023316"/>
    </source>
</evidence>
<name>A0ABV8AN39_9BACT</name>
<evidence type="ECO:0000256" key="7">
    <source>
        <dbReference type="ARBA" id="ARBA00023136"/>
    </source>
</evidence>
<keyword evidence="8 10" id="KW-0131">Cell cycle</keyword>
<evidence type="ECO:0000256" key="4">
    <source>
        <dbReference type="ARBA" id="ARBA00022679"/>
    </source>
</evidence>
<dbReference type="PANTHER" id="PTHR21015:SF22">
    <property type="entry name" value="GLYCOSYLTRANSFERASE"/>
    <property type="match status" value="1"/>
</dbReference>
<accession>A0ABV8AN39</accession>
<evidence type="ECO:0000256" key="6">
    <source>
        <dbReference type="ARBA" id="ARBA00022984"/>
    </source>
</evidence>
<keyword evidence="4 10" id="KW-0808">Transferase</keyword>
<keyword evidence="1 10" id="KW-1003">Cell membrane</keyword>
<feature type="domain" description="Glycosyl transferase family 28 C-terminal" evidence="12">
    <location>
        <begin position="196"/>
        <end position="357"/>
    </location>
</feature>
<feature type="binding site" evidence="10">
    <location>
        <position position="130"/>
    </location>
    <ligand>
        <name>UDP-N-acetyl-alpha-D-glucosamine</name>
        <dbReference type="ChEBI" id="CHEBI:57705"/>
    </ligand>
</feature>